<evidence type="ECO:0000259" key="2">
    <source>
        <dbReference type="Pfam" id="PF13320"/>
    </source>
</evidence>
<protein>
    <recommendedName>
        <fullName evidence="2">Glycoside hydrolase 123 catalytic domain-containing protein</fullName>
    </recommendedName>
</protein>
<gene>
    <name evidence="3" type="ORF">F4554_004936</name>
</gene>
<dbReference type="AlphaFoldDB" id="A0A852ZK68"/>
<dbReference type="Proteomes" id="UP000579605">
    <property type="component" value="Unassembled WGS sequence"/>
</dbReference>
<keyword evidence="1" id="KW-0732">Signal</keyword>
<dbReference type="EMBL" id="JACBZH010000001">
    <property type="protein sequence ID" value="NYH92298.1"/>
    <property type="molecule type" value="Genomic_DNA"/>
</dbReference>
<feature type="chain" id="PRO_5032592723" description="Glycoside hydrolase 123 catalytic domain-containing protein" evidence="1">
    <location>
        <begin position="29"/>
        <end position="834"/>
    </location>
</feature>
<proteinExistence type="predicted"/>
<name>A0A852ZK68_9ACTN</name>
<evidence type="ECO:0000313" key="3">
    <source>
        <dbReference type="EMBL" id="NYH92298.1"/>
    </source>
</evidence>
<evidence type="ECO:0000256" key="1">
    <source>
        <dbReference type="SAM" id="SignalP"/>
    </source>
</evidence>
<dbReference type="Pfam" id="PF13320">
    <property type="entry name" value="GH123_cat"/>
    <property type="match status" value="1"/>
</dbReference>
<keyword evidence="4" id="KW-1185">Reference proteome</keyword>
<feature type="domain" description="Glycoside hydrolase 123 catalytic" evidence="2">
    <location>
        <begin position="563"/>
        <end position="774"/>
    </location>
</feature>
<organism evidence="3 4">
    <name type="scientific">Actinopolymorpha rutila</name>
    <dbReference type="NCBI Taxonomy" id="446787"/>
    <lineage>
        <taxon>Bacteria</taxon>
        <taxon>Bacillati</taxon>
        <taxon>Actinomycetota</taxon>
        <taxon>Actinomycetes</taxon>
        <taxon>Propionibacteriales</taxon>
        <taxon>Actinopolymorphaceae</taxon>
        <taxon>Actinopolymorpha</taxon>
    </lineage>
</organism>
<comment type="caution">
    <text evidence="3">The sequence shown here is derived from an EMBL/GenBank/DDBJ whole genome shotgun (WGS) entry which is preliminary data.</text>
</comment>
<evidence type="ECO:0000313" key="4">
    <source>
        <dbReference type="Proteomes" id="UP000579605"/>
    </source>
</evidence>
<feature type="signal peptide" evidence="1">
    <location>
        <begin position="1"/>
        <end position="28"/>
    </location>
</feature>
<sequence length="834" mass="91249">MLRRWMTGLLVAGSLTLSGIALPQNASASTTVFQDFESDADLNGITVSVPQVDSATRVPYGTHGESGLRFTVGPSDTPGASASAGVTLHAGTASLPVTDWSGHKAIGFDFFTDLPYDTIGRVTVRDTKGKAWGADYTIHARGWTPFNAVLSSLTAAGVDVRTISYIGISIPRADEPLVGYYDAFRLADDYPYDQTAYGDRAASALLQLCGFGSILTDLSNQLDGMLRQVGQRTAVDQRLRGLVGDEQAEVAQLRQALHTGGMDYDAYTDFNSAVTEARRAVSRLANTIDARADAPQSDFGLASADSMSLVYPKDLPFTSTGPAPTAGLAKGEHESVQAVVLPYAEELKGVQAQVASVRGPHGQPAAESDLQVTVDPVGSLYTKPSSAYRRPVYQGWTPDPIRDDLTSVDVATADVQPYWIRMRAGGNAPTGTYSIAVRFSAEGKATRTMTVTAKVWPFAIPDQPKLLTAFQYTPRITNLAYGVTDPAQQEALKHEFWSFLNEYKIKPDQIYTVDGNPAIPGDFSIRPTPVEDVVYVRDHYGLQHFNALYLYSGLLNPSKPETWQAQIDTWLDQLDTAMASYRAAGVAQYAYVYGFDEASGPMLQAARQTFAAIKERFPDLPIMTTLRDNSMGVNTGLAGLVDIWVPQQDLYDQAVAERTRARGDQAWWYPDIATGHPLPNWFNGFPPIDARMLMGPMSYQAGVEGVLYYATNRWLLDQHAEQPLVDDGIFSRFDPVTFGTTAGDGSLFYPGPDGPMASIRIENFRDGMEDYNLLWTLRNTLSEHPNAPVGLREQAQELLTAQDVVTSARRFTEDPTTYRTWRHRVAGVIERLQA</sequence>
<dbReference type="InterPro" id="IPR025150">
    <property type="entry name" value="GH123_cat"/>
</dbReference>
<accession>A0A852ZK68</accession>
<dbReference type="RefSeq" id="WP_179789742.1">
    <property type="nucleotide sequence ID" value="NZ_BAAARR010000005.1"/>
</dbReference>
<reference evidence="3 4" key="1">
    <citation type="submission" date="2020-07" db="EMBL/GenBank/DDBJ databases">
        <title>Sequencing the genomes of 1000 actinobacteria strains.</title>
        <authorList>
            <person name="Klenk H.-P."/>
        </authorList>
    </citation>
    <scope>NUCLEOTIDE SEQUENCE [LARGE SCALE GENOMIC DNA]</scope>
    <source>
        <strain evidence="3 4">DSM 18448</strain>
    </source>
</reference>